<accession>A0AAD1ME82</accession>
<evidence type="ECO:0000256" key="1">
    <source>
        <dbReference type="SAM" id="MobiDB-lite"/>
    </source>
</evidence>
<feature type="region of interest" description="Disordered" evidence="1">
    <location>
        <begin position="1"/>
        <end position="21"/>
    </location>
</feature>
<dbReference type="Proteomes" id="UP000467327">
    <property type="component" value="Chromosome"/>
</dbReference>
<dbReference type="AlphaFoldDB" id="A0AAD1ME82"/>
<name>A0AAD1ME82_9MYCO</name>
<protein>
    <submittedName>
        <fullName evidence="2">Uncharacterized protein</fullName>
    </submittedName>
</protein>
<dbReference type="KEGG" id="maic:MAIC_37320"/>
<sequence length="53" mass="5853">MKPENLVPHPQGEVAQQAPAPATPLHVHSCGRLGLTANPPGFRRSFGDWLRRR</sequence>
<evidence type="ECO:0000313" key="2">
    <source>
        <dbReference type="EMBL" id="BBX08929.1"/>
    </source>
</evidence>
<proteinExistence type="predicted"/>
<organism evidence="2 3">
    <name type="scientific">Mycolicibacterium aichiense</name>
    <dbReference type="NCBI Taxonomy" id="1799"/>
    <lineage>
        <taxon>Bacteria</taxon>
        <taxon>Bacillati</taxon>
        <taxon>Actinomycetota</taxon>
        <taxon>Actinomycetes</taxon>
        <taxon>Mycobacteriales</taxon>
        <taxon>Mycobacteriaceae</taxon>
        <taxon>Mycolicibacterium</taxon>
    </lineage>
</organism>
<keyword evidence="3" id="KW-1185">Reference proteome</keyword>
<dbReference type="EMBL" id="AP022561">
    <property type="protein sequence ID" value="BBX08929.1"/>
    <property type="molecule type" value="Genomic_DNA"/>
</dbReference>
<evidence type="ECO:0000313" key="3">
    <source>
        <dbReference type="Proteomes" id="UP000467327"/>
    </source>
</evidence>
<reference evidence="2 3" key="1">
    <citation type="journal article" date="2019" name="Emerg. Microbes Infect.">
        <title>Comprehensive subspecies identification of 175 nontuberculous mycobacteria species based on 7547 genomic profiles.</title>
        <authorList>
            <person name="Matsumoto Y."/>
            <person name="Kinjo T."/>
            <person name="Motooka D."/>
            <person name="Nabeya D."/>
            <person name="Jung N."/>
            <person name="Uechi K."/>
            <person name="Horii T."/>
            <person name="Iida T."/>
            <person name="Fujita J."/>
            <person name="Nakamura S."/>
        </authorList>
    </citation>
    <scope>NUCLEOTIDE SEQUENCE [LARGE SCALE GENOMIC DNA]</scope>
    <source>
        <strain evidence="2 3">JCM 6376</strain>
    </source>
</reference>
<gene>
    <name evidence="2" type="ORF">MAIC_37320</name>
</gene>